<evidence type="ECO:0000256" key="2">
    <source>
        <dbReference type="ARBA" id="ARBA00048461"/>
    </source>
</evidence>
<evidence type="ECO:0000256" key="1">
    <source>
        <dbReference type="ARBA" id="ARBA00047591"/>
    </source>
</evidence>
<accession>A0A2N1JBL2</accession>
<dbReference type="InterPro" id="IPR050466">
    <property type="entry name" value="Carboxylest/Gibb_receptor"/>
</dbReference>
<keyword evidence="3" id="KW-0472">Membrane</keyword>
<evidence type="ECO:0000256" key="3">
    <source>
        <dbReference type="SAM" id="Phobius"/>
    </source>
</evidence>
<organism evidence="5 6">
    <name type="scientific">Malassezia vespertilionis</name>
    <dbReference type="NCBI Taxonomy" id="2020962"/>
    <lineage>
        <taxon>Eukaryota</taxon>
        <taxon>Fungi</taxon>
        <taxon>Dikarya</taxon>
        <taxon>Basidiomycota</taxon>
        <taxon>Ustilaginomycotina</taxon>
        <taxon>Malasseziomycetes</taxon>
        <taxon>Malasseziales</taxon>
        <taxon>Malasseziaceae</taxon>
        <taxon>Malassezia</taxon>
    </lineage>
</organism>
<dbReference type="InterPro" id="IPR029058">
    <property type="entry name" value="AB_hydrolase_fold"/>
</dbReference>
<comment type="catalytic activity">
    <reaction evidence="2">
        <text>a monoacylglycerol + H2O = glycerol + a fatty acid + H(+)</text>
        <dbReference type="Rhea" id="RHEA:15245"/>
        <dbReference type="ChEBI" id="CHEBI:15377"/>
        <dbReference type="ChEBI" id="CHEBI:15378"/>
        <dbReference type="ChEBI" id="CHEBI:17408"/>
        <dbReference type="ChEBI" id="CHEBI:17754"/>
        <dbReference type="ChEBI" id="CHEBI:28868"/>
    </reaction>
</comment>
<dbReference type="STRING" id="2020962.A0A2N1JBL2"/>
<dbReference type="PANTHER" id="PTHR23024:SF242">
    <property type="entry name" value="ALPHA_BETA HYDROLASE FOLD-3 DOMAIN-CONTAINING PROTEIN-RELATED"/>
    <property type="match status" value="1"/>
</dbReference>
<sequence>MPDLVRKLFLFVIVNIIRIIDAFILFFTAHKRPLVQGVRVERIKIPSRDRCRSIAALKYTPEGATGKLPVYLSWHASGFMLKRLGIDRHMHSLFCKELNTVVIDAAYRKSPEHKFPAAHQDAEDVLLWVIASMDQFDTSKIVLGGSSAGGNIALNMSVRFYPRIKGCFALYASTMLVVGQRRRAPNPNYKSGVVLSRLGYRLIGAAHFSTYEEYNDLRFNAINADTRMFPDYMLFACGDADSLYSDSKHLFEKVQSEGSKTQRAHTEFLTIPNEAHEFNNIPRHPDSYVARDKLYAAAIDMIRAAQAS</sequence>
<dbReference type="PANTHER" id="PTHR23024">
    <property type="entry name" value="ARYLACETAMIDE DEACETYLASE"/>
    <property type="match status" value="1"/>
</dbReference>
<dbReference type="OrthoDB" id="408631at2759"/>
<dbReference type="EMBL" id="KZ454990">
    <property type="protein sequence ID" value="PKI83912.1"/>
    <property type="molecule type" value="Genomic_DNA"/>
</dbReference>
<comment type="catalytic activity">
    <reaction evidence="1">
        <text>a diacylglycerol + H2O = a monoacylglycerol + a fatty acid + H(+)</text>
        <dbReference type="Rhea" id="RHEA:32731"/>
        <dbReference type="ChEBI" id="CHEBI:15377"/>
        <dbReference type="ChEBI" id="CHEBI:15378"/>
        <dbReference type="ChEBI" id="CHEBI:17408"/>
        <dbReference type="ChEBI" id="CHEBI:18035"/>
        <dbReference type="ChEBI" id="CHEBI:28868"/>
    </reaction>
</comment>
<feature type="transmembrane region" description="Helical" evidence="3">
    <location>
        <begin position="7"/>
        <end position="29"/>
    </location>
</feature>
<dbReference type="SUPFAM" id="SSF53474">
    <property type="entry name" value="alpha/beta-Hydrolases"/>
    <property type="match status" value="1"/>
</dbReference>
<proteinExistence type="predicted"/>
<evidence type="ECO:0000259" key="4">
    <source>
        <dbReference type="Pfam" id="PF07859"/>
    </source>
</evidence>
<dbReference type="Gene3D" id="3.40.50.1820">
    <property type="entry name" value="alpha/beta hydrolase"/>
    <property type="match status" value="1"/>
</dbReference>
<gene>
    <name evidence="5" type="ORF">MVES_001995</name>
</gene>
<dbReference type="InterPro" id="IPR013094">
    <property type="entry name" value="AB_hydrolase_3"/>
</dbReference>
<protein>
    <recommendedName>
        <fullName evidence="4">Alpha/beta hydrolase fold-3 domain-containing protein</fullName>
    </recommendedName>
</protein>
<feature type="domain" description="Alpha/beta hydrolase fold-3" evidence="4">
    <location>
        <begin position="74"/>
        <end position="278"/>
    </location>
</feature>
<dbReference type="Pfam" id="PF07859">
    <property type="entry name" value="Abhydrolase_3"/>
    <property type="match status" value="1"/>
</dbReference>
<reference evidence="5 6" key="1">
    <citation type="submission" date="2017-10" db="EMBL/GenBank/DDBJ databases">
        <title>A novel species of cold-tolerant Malassezia isolated from bats.</title>
        <authorList>
            <person name="Lorch J.M."/>
            <person name="Palmer J.M."/>
            <person name="Vanderwolf K.J."/>
            <person name="Schmidt K.Z."/>
            <person name="Verant M.L."/>
            <person name="Weller T.J."/>
            <person name="Blehert D.S."/>
        </authorList>
    </citation>
    <scope>NUCLEOTIDE SEQUENCE [LARGE SCALE GENOMIC DNA]</scope>
    <source>
        <strain evidence="5 6">NWHC:44797-103</strain>
    </source>
</reference>
<dbReference type="Proteomes" id="UP000232875">
    <property type="component" value="Unassembled WGS sequence"/>
</dbReference>
<keyword evidence="3" id="KW-0812">Transmembrane</keyword>
<name>A0A2N1JBL2_9BASI</name>
<evidence type="ECO:0000313" key="6">
    <source>
        <dbReference type="Proteomes" id="UP000232875"/>
    </source>
</evidence>
<dbReference type="AlphaFoldDB" id="A0A2N1JBL2"/>
<evidence type="ECO:0000313" key="5">
    <source>
        <dbReference type="EMBL" id="PKI83912.1"/>
    </source>
</evidence>
<keyword evidence="3" id="KW-1133">Transmembrane helix</keyword>
<keyword evidence="6" id="KW-1185">Reference proteome</keyword>
<dbReference type="GO" id="GO:0016787">
    <property type="term" value="F:hydrolase activity"/>
    <property type="evidence" value="ECO:0007669"/>
    <property type="project" value="InterPro"/>
</dbReference>